<dbReference type="PANTHER" id="PTHR45726">
    <property type="entry name" value="LEUKOTRIENE A-4 HYDROLASE"/>
    <property type="match status" value="1"/>
</dbReference>
<evidence type="ECO:0000259" key="3">
    <source>
        <dbReference type="Pfam" id="PF01433"/>
    </source>
</evidence>
<feature type="active site" description="Proton acceptor" evidence="1">
    <location>
        <position position="370"/>
    </location>
</feature>
<dbReference type="RefSeq" id="WP_353549603.1">
    <property type="nucleotide sequence ID" value="NZ_AP029612.1"/>
</dbReference>
<name>A0AAT9GF63_9BACT</name>
<feature type="active site" description="Proton donor" evidence="1">
    <location>
        <position position="451"/>
    </location>
</feature>
<dbReference type="SUPFAM" id="SSF55486">
    <property type="entry name" value="Metalloproteases ('zincins'), catalytic domain"/>
    <property type="match status" value="1"/>
</dbReference>
<dbReference type="Pfam" id="PF01433">
    <property type="entry name" value="Peptidase_M1"/>
    <property type="match status" value="1"/>
</dbReference>
<organism evidence="4">
    <name type="scientific">Sediminibacterium sp. KACHI17</name>
    <dbReference type="NCBI Taxonomy" id="1751071"/>
    <lineage>
        <taxon>Bacteria</taxon>
        <taxon>Pseudomonadati</taxon>
        <taxon>Bacteroidota</taxon>
        <taxon>Chitinophagia</taxon>
        <taxon>Chitinophagales</taxon>
        <taxon>Chitinophagaceae</taxon>
        <taxon>Sediminibacterium</taxon>
    </lineage>
</organism>
<comment type="cofactor">
    <cofactor evidence="2">
        <name>Zn(2+)</name>
        <dbReference type="ChEBI" id="CHEBI:29105"/>
    </cofactor>
    <text evidence="2">Binds 1 zinc ion per subunit.</text>
</comment>
<dbReference type="EMBL" id="AP029612">
    <property type="protein sequence ID" value="BFG69274.1"/>
    <property type="molecule type" value="Genomic_DNA"/>
</dbReference>
<feature type="binding site" evidence="2">
    <location>
        <position position="392"/>
    </location>
    <ligand>
        <name>Zn(2+)</name>
        <dbReference type="ChEBI" id="CHEBI:29105"/>
        <note>catalytic</note>
    </ligand>
</feature>
<feature type="binding site" evidence="2">
    <location>
        <position position="369"/>
    </location>
    <ligand>
        <name>Zn(2+)</name>
        <dbReference type="ChEBI" id="CHEBI:29105"/>
        <note>catalytic</note>
    </ligand>
</feature>
<feature type="domain" description="Peptidase M1 membrane alanine aminopeptidase" evidence="3">
    <location>
        <begin position="362"/>
        <end position="505"/>
    </location>
</feature>
<gene>
    <name evidence="4" type="ORF">KACHI17_01550</name>
</gene>
<dbReference type="GO" id="GO:0008237">
    <property type="term" value="F:metallopeptidase activity"/>
    <property type="evidence" value="ECO:0007669"/>
    <property type="project" value="InterPro"/>
</dbReference>
<reference evidence="4" key="1">
    <citation type="submission" date="2024-02" db="EMBL/GenBank/DDBJ databases">
        <title>Sediminibacterium planktonica sp. nov. and Sediminibacterium longus sp. nov., isolated from surface lake and river water.</title>
        <authorList>
            <person name="Watanabe K."/>
            <person name="Takemine S."/>
            <person name="Ishii Y."/>
            <person name="Ogata Y."/>
            <person name="Shindo C."/>
            <person name="Suda W."/>
        </authorList>
    </citation>
    <scope>NUCLEOTIDE SEQUENCE</scope>
    <source>
        <strain evidence="4">KACHI17</strain>
    </source>
</reference>
<dbReference type="GO" id="GO:0008270">
    <property type="term" value="F:zinc ion binding"/>
    <property type="evidence" value="ECO:0007669"/>
    <property type="project" value="InterPro"/>
</dbReference>
<dbReference type="CDD" id="cd09604">
    <property type="entry name" value="M1_APN_like"/>
    <property type="match status" value="1"/>
</dbReference>
<dbReference type="AlphaFoldDB" id="A0AAT9GF63"/>
<evidence type="ECO:0000256" key="1">
    <source>
        <dbReference type="PIRSR" id="PIRSR634015-1"/>
    </source>
</evidence>
<sequence>MKQSLLKIFFLSTVICLVSTDTIAQSDRWQQKIKYQINVNMDVNTNRFTGVEKIDYWNNSPDTLTRIFFHLYWNAFQPNSSMDVRSRELGKTVLREPSRGSDGLDWDARVKDRISKLNPEQIGFQRVASVKINGVAQELKEHETILEVVLAKPIMPKSKIQMDVQFEAQVPLQIRRSGRDNAEGVRYSMSQWYPKLVEYDYQGWNANPYIAREFYGVWGDFDVNITIDKNYFVTAGGDLINGNEIGRGYETPGSKPVAPTQNTITWKWQAYNVHDFMWAADPKYKMITKATANGPLLRVVYKGTDSAAEVNDARWQRVLDTAVVAYPIIARTFGPYPYKTYTFVQGGDGGMEYPMATLMKNASIGTAIHEWMHSWYQMMMGSNEALYPWMDEGFTDYATSRVMAEMRGSKGFAAEGSYRSYFNLARSGFEEPASTHADHYNTNFAYGAASYSKGAVFMEQLGYIVGAKVRDQILLDYYYQWRFKHPNPNDFIRVAEKRSGMELDWYKEYFINSTKTIDYAVGDINVVDGKATLAVKRVGKMPMPLDVLITYKDGKQEMHNIPLDLMYGTKPAEDATERIVEKPWRWTHPEYKFTISRGIQDIKSIEIDPSMRMADINRNNNKLVIPD</sequence>
<accession>A0AAT9GF63</accession>
<proteinExistence type="predicted"/>
<keyword evidence="2" id="KW-0862">Zinc</keyword>
<dbReference type="Gene3D" id="1.10.390.10">
    <property type="entry name" value="Neutral Protease Domain 2"/>
    <property type="match status" value="1"/>
</dbReference>
<dbReference type="InterPro" id="IPR034015">
    <property type="entry name" value="M1_LTA4H"/>
</dbReference>
<dbReference type="PANTHER" id="PTHR45726:SF3">
    <property type="entry name" value="LEUKOTRIENE A-4 HYDROLASE"/>
    <property type="match status" value="1"/>
</dbReference>
<protein>
    <submittedName>
        <fullName evidence="4">M1 family metallopeptidase</fullName>
    </submittedName>
</protein>
<evidence type="ECO:0000313" key="4">
    <source>
        <dbReference type="EMBL" id="BFG69274.1"/>
    </source>
</evidence>
<feature type="binding site" evidence="2">
    <location>
        <position position="373"/>
    </location>
    <ligand>
        <name>Zn(2+)</name>
        <dbReference type="ChEBI" id="CHEBI:29105"/>
        <note>catalytic</note>
    </ligand>
</feature>
<evidence type="ECO:0000256" key="2">
    <source>
        <dbReference type="PIRSR" id="PIRSR634015-3"/>
    </source>
</evidence>
<dbReference type="InterPro" id="IPR014782">
    <property type="entry name" value="Peptidase_M1_dom"/>
</dbReference>
<keyword evidence="2" id="KW-0479">Metal-binding</keyword>
<dbReference type="InterPro" id="IPR027268">
    <property type="entry name" value="Peptidase_M4/M1_CTD_sf"/>
</dbReference>